<organism evidence="1 2">
    <name type="scientific">Candidatus Nitrosomaritimum aestuariumsis</name>
    <dbReference type="NCBI Taxonomy" id="3342354"/>
    <lineage>
        <taxon>Archaea</taxon>
        <taxon>Nitrososphaerota</taxon>
        <taxon>Nitrososphaeria</taxon>
        <taxon>Nitrosopumilales</taxon>
        <taxon>Nitrosopumilaceae</taxon>
        <taxon>Candidatus Nitrosomaritimum</taxon>
    </lineage>
</organism>
<gene>
    <name evidence="1" type="ORF">H2B03_05170</name>
</gene>
<dbReference type="EMBL" id="JACEMZ010000028">
    <property type="protein sequence ID" value="MBA4452545.1"/>
    <property type="molecule type" value="Genomic_DNA"/>
</dbReference>
<evidence type="ECO:0000313" key="1">
    <source>
        <dbReference type="EMBL" id="MBA4452545.1"/>
    </source>
</evidence>
<reference evidence="1 2" key="1">
    <citation type="journal article" date="2020" name="Appl. Environ. Microbiol.">
        <title>Genomic Characteristics of a Novel Species of Ammonia-Oxidizing Archaea from the Jiulong River Estuary.</title>
        <authorList>
            <person name="Zou D."/>
            <person name="Wan R."/>
            <person name="Han L."/>
            <person name="Xu M.N."/>
            <person name="Liu Y."/>
            <person name="Liu H."/>
            <person name="Kao S.J."/>
            <person name="Li M."/>
        </authorList>
    </citation>
    <scope>NUCLEOTIDE SEQUENCE [LARGE SCALE GENOMIC DNA]</scope>
    <source>
        <strain evidence="1">W1bin1</strain>
    </source>
</reference>
<proteinExistence type="predicted"/>
<accession>A0AC60VYT5</accession>
<name>A0AC60VYT5_9ARCH</name>
<comment type="caution">
    <text evidence="1">The sequence shown here is derived from an EMBL/GenBank/DDBJ whole genome shotgun (WGS) entry which is preliminary data.</text>
</comment>
<dbReference type="Proteomes" id="UP000559653">
    <property type="component" value="Unassembled WGS sequence"/>
</dbReference>
<sequence>MVFQIASLVILPIIMLIVVASPFDEPIEIQPSNPPATEEDPNDYVIFFILWAFWILIMGRVVYKVGKRKFAIKKEFEA</sequence>
<evidence type="ECO:0000313" key="2">
    <source>
        <dbReference type="Proteomes" id="UP000559653"/>
    </source>
</evidence>
<protein>
    <submittedName>
        <fullName evidence="1">Uncharacterized protein</fullName>
    </submittedName>
</protein>